<feature type="compositionally biased region" description="Polar residues" evidence="1">
    <location>
        <begin position="1"/>
        <end position="15"/>
    </location>
</feature>
<gene>
    <name evidence="2" type="ORF">DXT99_04635</name>
</gene>
<organism evidence="2 3">
    <name type="scientific">Pontibacter diazotrophicus</name>
    <dbReference type="NCBI Taxonomy" id="1400979"/>
    <lineage>
        <taxon>Bacteria</taxon>
        <taxon>Pseudomonadati</taxon>
        <taxon>Bacteroidota</taxon>
        <taxon>Cytophagia</taxon>
        <taxon>Cytophagales</taxon>
        <taxon>Hymenobacteraceae</taxon>
        <taxon>Pontibacter</taxon>
    </lineage>
</organism>
<evidence type="ECO:0000313" key="3">
    <source>
        <dbReference type="Proteomes" id="UP000256708"/>
    </source>
</evidence>
<reference evidence="3" key="1">
    <citation type="submission" date="2018-08" db="EMBL/GenBank/DDBJ databases">
        <authorList>
            <person name="Liu Z.-W."/>
            <person name="Du Z.-J."/>
        </authorList>
    </citation>
    <scope>NUCLEOTIDE SEQUENCE [LARGE SCALE GENOMIC DNA]</scope>
    <source>
        <strain evidence="3">H4X</strain>
    </source>
</reference>
<feature type="compositionally biased region" description="Polar residues" evidence="1">
    <location>
        <begin position="132"/>
        <end position="141"/>
    </location>
</feature>
<feature type="region of interest" description="Disordered" evidence="1">
    <location>
        <begin position="121"/>
        <end position="141"/>
    </location>
</feature>
<dbReference type="Proteomes" id="UP000256708">
    <property type="component" value="Unassembled WGS sequence"/>
</dbReference>
<protein>
    <submittedName>
        <fullName evidence="2">Uncharacterized protein</fullName>
    </submittedName>
</protein>
<feature type="region of interest" description="Disordered" evidence="1">
    <location>
        <begin position="1"/>
        <end position="27"/>
    </location>
</feature>
<evidence type="ECO:0000313" key="2">
    <source>
        <dbReference type="EMBL" id="RDV16491.1"/>
    </source>
</evidence>
<name>A0A3D8LGC5_9BACT</name>
<dbReference type="EMBL" id="QRGR01000004">
    <property type="protein sequence ID" value="RDV16491.1"/>
    <property type="molecule type" value="Genomic_DNA"/>
</dbReference>
<comment type="caution">
    <text evidence="2">The sequence shown here is derived from an EMBL/GenBank/DDBJ whole genome shotgun (WGS) entry which is preliminary data.</text>
</comment>
<evidence type="ECO:0000256" key="1">
    <source>
        <dbReference type="SAM" id="MobiDB-lite"/>
    </source>
</evidence>
<sequence length="141" mass="15690">MMFGSTLATNATGTKMATKAPGDKSSKTLASSRAKHLSDQMIRGLHLNNYQSEKIREINLKVAEQITAIEEENAGDQSKIDALSNKVYAQRDRFLENVLSTVQYNDYYGHRKDYTAMDKEFAANADEEENTGEATASTSER</sequence>
<proteinExistence type="predicted"/>
<keyword evidence="3" id="KW-1185">Reference proteome</keyword>
<accession>A0A3D8LGC5</accession>
<dbReference type="AlphaFoldDB" id="A0A3D8LGC5"/>